<organism evidence="2 3">
    <name type="scientific">Planktothrix agardhii (strain NIVA-CYA 126/8)</name>
    <dbReference type="NCBI Taxonomy" id="388467"/>
    <lineage>
        <taxon>Bacteria</taxon>
        <taxon>Bacillati</taxon>
        <taxon>Cyanobacteriota</taxon>
        <taxon>Cyanophyceae</taxon>
        <taxon>Oscillatoriophycideae</taxon>
        <taxon>Oscillatoriales</taxon>
        <taxon>Microcoleaceae</taxon>
        <taxon>Planktothrix</taxon>
    </lineage>
</organism>
<dbReference type="GeneID" id="77287761"/>
<dbReference type="Gene3D" id="3.40.33.10">
    <property type="entry name" value="CAP"/>
    <property type="match status" value="1"/>
</dbReference>
<dbReference type="PANTHER" id="PTHR31157:SF1">
    <property type="entry name" value="SCP DOMAIN-CONTAINING PROTEIN"/>
    <property type="match status" value="1"/>
</dbReference>
<evidence type="ECO:0000259" key="1">
    <source>
        <dbReference type="Pfam" id="PF00188"/>
    </source>
</evidence>
<dbReference type="PATRIC" id="fig|388467.6.peg.1474"/>
<dbReference type="InterPro" id="IPR014044">
    <property type="entry name" value="CAP_dom"/>
</dbReference>
<dbReference type="PANTHER" id="PTHR31157">
    <property type="entry name" value="SCP DOMAIN-CONTAINING PROTEIN"/>
    <property type="match status" value="1"/>
</dbReference>
<dbReference type="Pfam" id="PF00188">
    <property type="entry name" value="CAP"/>
    <property type="match status" value="1"/>
</dbReference>
<dbReference type="HOGENOM" id="CLU_048111_4_1_3"/>
<sequence>MFKLPVMGIVLLLGGCTFLSKTNLISPSLPEVKPILASNSSNIEQLELSVYQQVNEYRKSKNLPPLKLDPNISEQSRIHSYAMANGKVAFGHGGAEARFQNISKFAPWREIAENVAFNSGYSNPGKEAVEGWIESPGHQRNMVGNFDLTGVGIVKNAKGEYYFTQIFVGKR</sequence>
<dbReference type="EMBL" id="CM002803">
    <property type="protein sequence ID" value="KEI66569.1"/>
    <property type="molecule type" value="Genomic_DNA"/>
</dbReference>
<accession>A0A073CE32</accession>
<reference evidence="2 3" key="1">
    <citation type="journal article" date="2014" name="Appl. Environ. Microbiol.">
        <title>Elucidation of insertion elements encoded on plasmids and in vitro construction of shuttle vectors from the toxic cyanobacterium Planktothrix.</title>
        <authorList>
            <person name="Christiansen G."/>
            <person name="Goesmann A."/>
            <person name="Kurmayer R."/>
        </authorList>
    </citation>
    <scope>NUCLEOTIDE SEQUENCE [LARGE SCALE GENOMIC DNA]</scope>
    <source>
        <strain evidence="2 3">NIVA-CYA 126/8</strain>
    </source>
</reference>
<dbReference type="eggNOG" id="COG2340">
    <property type="taxonomic scope" value="Bacteria"/>
</dbReference>
<feature type="domain" description="SCP" evidence="1">
    <location>
        <begin position="53"/>
        <end position="167"/>
    </location>
</feature>
<gene>
    <name evidence="2" type="ORF">A19Y_1540</name>
</gene>
<evidence type="ECO:0000313" key="2">
    <source>
        <dbReference type="EMBL" id="KEI66569.1"/>
    </source>
</evidence>
<dbReference type="Proteomes" id="UP000027395">
    <property type="component" value="Chromosome"/>
</dbReference>
<dbReference type="AlphaFoldDB" id="A0A073CE32"/>
<dbReference type="STRING" id="388467.A19Y_1540"/>
<proteinExistence type="predicted"/>
<dbReference type="InterPro" id="IPR035940">
    <property type="entry name" value="CAP_sf"/>
</dbReference>
<evidence type="ECO:0000313" key="3">
    <source>
        <dbReference type="Proteomes" id="UP000027395"/>
    </source>
</evidence>
<name>A0A073CE32_PLAA1</name>
<dbReference type="RefSeq" id="WP_042153359.1">
    <property type="nucleotide sequence ID" value="NZ_CM002803.1"/>
</dbReference>
<dbReference type="PROSITE" id="PS51257">
    <property type="entry name" value="PROKAR_LIPOPROTEIN"/>
    <property type="match status" value="1"/>
</dbReference>
<keyword evidence="3" id="KW-1185">Reference proteome</keyword>
<dbReference type="CDD" id="cd05379">
    <property type="entry name" value="CAP_bacterial"/>
    <property type="match status" value="1"/>
</dbReference>
<dbReference type="SUPFAM" id="SSF55797">
    <property type="entry name" value="PR-1-like"/>
    <property type="match status" value="1"/>
</dbReference>
<protein>
    <recommendedName>
        <fullName evidence="1">SCP domain-containing protein</fullName>
    </recommendedName>
</protein>